<keyword evidence="1" id="KW-0472">Membrane</keyword>
<dbReference type="InterPro" id="IPR013083">
    <property type="entry name" value="Znf_RING/FYVE/PHD"/>
</dbReference>
<accession>A0A1S3ZHJ9</accession>
<dbReference type="PaxDb" id="4097-A0A1S3ZHJ9"/>
<dbReference type="OrthoDB" id="1738414at2759"/>
<keyword evidence="1" id="KW-0812">Transmembrane</keyword>
<organism evidence="2">
    <name type="scientific">Nicotiana tabacum</name>
    <name type="common">Common tobacco</name>
    <dbReference type="NCBI Taxonomy" id="4097"/>
    <lineage>
        <taxon>Eukaryota</taxon>
        <taxon>Viridiplantae</taxon>
        <taxon>Streptophyta</taxon>
        <taxon>Embryophyta</taxon>
        <taxon>Tracheophyta</taxon>
        <taxon>Spermatophyta</taxon>
        <taxon>Magnoliopsida</taxon>
        <taxon>eudicotyledons</taxon>
        <taxon>Gunneridae</taxon>
        <taxon>Pentapetalae</taxon>
        <taxon>asterids</taxon>
        <taxon>lamiids</taxon>
        <taxon>Solanales</taxon>
        <taxon>Solanaceae</taxon>
        <taxon>Nicotianoideae</taxon>
        <taxon>Nicotianeae</taxon>
        <taxon>Nicotiana</taxon>
    </lineage>
</organism>
<protein>
    <submittedName>
        <fullName evidence="2">Uncharacterized protein</fullName>
    </submittedName>
</protein>
<feature type="transmembrane region" description="Helical" evidence="1">
    <location>
        <begin position="607"/>
        <end position="630"/>
    </location>
</feature>
<reference evidence="2" key="1">
    <citation type="submission" date="2025-08" db="UniProtKB">
        <authorList>
            <consortium name="RefSeq"/>
        </authorList>
    </citation>
    <scope>IDENTIFICATION</scope>
</reference>
<dbReference type="AlphaFoldDB" id="A0A1S3ZHJ9"/>
<gene>
    <name evidence="2" type="primary">LOC107786861</name>
</gene>
<dbReference type="PANTHER" id="PTHR45865:SF1">
    <property type="entry name" value="E3 UBIQUITIN-PROTEIN LIGASE SHPRH"/>
    <property type="match status" value="1"/>
</dbReference>
<keyword evidence="1" id="KW-1133">Transmembrane helix</keyword>
<evidence type="ECO:0000256" key="1">
    <source>
        <dbReference type="SAM" id="Phobius"/>
    </source>
</evidence>
<dbReference type="KEGG" id="nta:107786861"/>
<dbReference type="InterPro" id="IPR052583">
    <property type="entry name" value="ATP-helicase/E3_Ub-Ligase"/>
</dbReference>
<proteinExistence type="predicted"/>
<dbReference type="Gene3D" id="3.30.40.10">
    <property type="entry name" value="Zinc/RING finger domain, C3HC4 (zinc finger)"/>
    <property type="match status" value="1"/>
</dbReference>
<evidence type="ECO:0000313" key="2">
    <source>
        <dbReference type="RefSeq" id="XP_016463849.1"/>
    </source>
</evidence>
<sequence length="631" mass="71284">MWTSQGWELTLRRLFYDWEIARLTDLYNKLEAFKGIQEGVDSLGWQRHNRGVYQVKAAYKILNQRLQKFFLVGKKLELKQLTEIDGGLFQHASGGQFGKKGMLDVLKTEATQCRRSNSIAPFDSSNALRLHGLGRFPLPFVSMVAIRGGAVSSLVASARLHEGISSPQTWDEGLSSLRSWDKGLSSPRIWAASRSCSRPIPWGKVGEKEEEQRSGWLDREVRRRGNGLFAAKVFHVYKCVLSIVISGGRNANLFLANHFANNVLSDIVIWYSFRSITALKIYIQSGLDSLESSRESLLVKLFEIDKTMGNPRKEDIARVRYCPECYADADGVLCVHCELNDLFQVYEARLFRLNKGKRGEVITSAEEAVDLQKKKSALNRFYTTLARTDKNSGSATAEYEDFGKKRDLEDIMVSKAPSDLEVVLGLIKSNSRGLLDAEGVLAAKKQLQLLEGMRKEYAQARLLSTAQAHVLRAHDEIMMATSRLRLKEDENDKSIDALDQGELDAASAEWSSEKFFFLSSLSRTKGQLRYLKGLVQSKQNNHCASSENSTIAQATMDSAAHAEEKTEHQARTEERTCPVCQEKLNNQKMVFQCGHVICCKCKFLITWYPSFQLQVTVIVNVLFYITYLYLL</sequence>
<name>A0A1S3ZHJ9_TOBAC</name>
<dbReference type="PANTHER" id="PTHR45865">
    <property type="entry name" value="E3 UBIQUITIN-PROTEIN LIGASE SHPRH FAMILY MEMBER"/>
    <property type="match status" value="1"/>
</dbReference>
<dbReference type="RefSeq" id="XP_016463849.1">
    <property type="nucleotide sequence ID" value="XM_016608363.1"/>
</dbReference>
<dbReference type="STRING" id="4097.A0A1S3ZHJ9"/>